<proteinExistence type="predicted"/>
<dbReference type="SMART" id="SM00249">
    <property type="entry name" value="PHD"/>
    <property type="match status" value="1"/>
</dbReference>
<dbReference type="Proteomes" id="UP000823749">
    <property type="component" value="Chromosome 12"/>
</dbReference>
<accession>A0AAV6HY28</accession>
<dbReference type="InterPro" id="IPR001965">
    <property type="entry name" value="Znf_PHD"/>
</dbReference>
<dbReference type="Pfam" id="PF22908">
    <property type="entry name" value="PHD_NSD"/>
    <property type="match status" value="1"/>
</dbReference>
<dbReference type="PROSITE" id="PS00018">
    <property type="entry name" value="EF_HAND_1"/>
    <property type="match status" value="1"/>
</dbReference>
<dbReference type="InterPro" id="IPR004343">
    <property type="entry name" value="Plus-3_dom"/>
</dbReference>
<feature type="region of interest" description="Disordered" evidence="4">
    <location>
        <begin position="163"/>
        <end position="229"/>
    </location>
</feature>
<dbReference type="InterPro" id="IPR036128">
    <property type="entry name" value="Plus3-like_sf"/>
</dbReference>
<sequence>MKKKGKKIKKKDESAEDWCFVCKDGGLLIVCDYKQCLKSYHAECVGKDESALETENSWTCGKPPVSTCNLNFPFLVYINAAAEFACVRGNRGFCNNCLKLALLSEENMDVDSDGEKVDFKDRETVEGLFKEYWDIIKEKEGLTVEHLHSADVRMKKGKNYKYNSYKQKSDEDEESRLSSDSDDDDDDDEEEEGEGEGEGEEEDEDDGIERDKVVQKKRRSKGRRFKRKSEAQSNKREFIGWGSKTLIDFLSSIDKDTSKKLSQYDVSSIITGYINENRLFDPQCKRKILCDEKLKSVLGRKAVNRHKIYDILEPHFIENLEVSEEEQGYSSEDEDRNLSVAFKKQKKSSTHKKPEKKEVFDAPMSYHAAIIPENIKLLYLRRSLVQELLKQPETFECKVIGSFVRVKSESSDDSQSCSHLLAQVTGVKKTSSGENSPGILLEVSNISTDIRIDMLSDDNFSEEECKDLKQKVKGGLLRKLTFVEVEQKARSLHKDITKHWIGRELALLQNRIDRANEKGWRREYPFCSERKQQLETESEQLRLLERVPKVIADVAGVENIFEDAIKEYKQGNERSPKSTLMGSSETRGDTEGASGISSGDSAVAIGNSSSGNVGSCSSNDVNGNAQATIA</sequence>
<dbReference type="Pfam" id="PF03126">
    <property type="entry name" value="Plus-3"/>
    <property type="match status" value="1"/>
</dbReference>
<dbReference type="GO" id="GO:0003677">
    <property type="term" value="F:DNA binding"/>
    <property type="evidence" value="ECO:0007669"/>
    <property type="project" value="InterPro"/>
</dbReference>
<feature type="region of interest" description="Disordered" evidence="4">
    <location>
        <begin position="571"/>
        <end position="630"/>
    </location>
</feature>
<dbReference type="SUPFAM" id="SSF159042">
    <property type="entry name" value="Plus3-like"/>
    <property type="match status" value="1"/>
</dbReference>
<evidence type="ECO:0000313" key="8">
    <source>
        <dbReference type="Proteomes" id="UP000823749"/>
    </source>
</evidence>
<feature type="compositionally biased region" description="Low complexity" evidence="4">
    <location>
        <begin position="606"/>
        <end position="624"/>
    </location>
</feature>
<keyword evidence="2" id="KW-0863">Zinc-finger</keyword>
<dbReference type="Pfam" id="PF02201">
    <property type="entry name" value="SWIB"/>
    <property type="match status" value="1"/>
</dbReference>
<dbReference type="InterPro" id="IPR011011">
    <property type="entry name" value="Znf_FYVE_PHD"/>
</dbReference>
<dbReference type="Gene3D" id="3.30.40.10">
    <property type="entry name" value="Zinc/RING finger domain, C3HC4 (zinc finger)"/>
    <property type="match status" value="1"/>
</dbReference>
<evidence type="ECO:0000259" key="5">
    <source>
        <dbReference type="PROSITE" id="PS51360"/>
    </source>
</evidence>
<feature type="compositionally biased region" description="Basic residues" evidence="4">
    <location>
        <begin position="215"/>
        <end position="227"/>
    </location>
</feature>
<dbReference type="PROSITE" id="PS51925">
    <property type="entry name" value="SWIB_MDM2"/>
    <property type="match status" value="1"/>
</dbReference>
<dbReference type="InterPro" id="IPR055198">
    <property type="entry name" value="NSD_PHD"/>
</dbReference>
<organism evidence="7 8">
    <name type="scientific">Rhododendron griersonianum</name>
    <dbReference type="NCBI Taxonomy" id="479676"/>
    <lineage>
        <taxon>Eukaryota</taxon>
        <taxon>Viridiplantae</taxon>
        <taxon>Streptophyta</taxon>
        <taxon>Embryophyta</taxon>
        <taxon>Tracheophyta</taxon>
        <taxon>Spermatophyta</taxon>
        <taxon>Magnoliopsida</taxon>
        <taxon>eudicotyledons</taxon>
        <taxon>Gunneridae</taxon>
        <taxon>Pentapetalae</taxon>
        <taxon>asterids</taxon>
        <taxon>Ericales</taxon>
        <taxon>Ericaceae</taxon>
        <taxon>Ericoideae</taxon>
        <taxon>Rhodoreae</taxon>
        <taxon>Rhododendron</taxon>
    </lineage>
</organism>
<dbReference type="GO" id="GO:0008270">
    <property type="term" value="F:zinc ion binding"/>
    <property type="evidence" value="ECO:0007669"/>
    <property type="project" value="UniProtKB-KW"/>
</dbReference>
<keyword evidence="1" id="KW-0479">Metal-binding</keyword>
<dbReference type="Pfam" id="PF25980">
    <property type="entry name" value="NERD_plant"/>
    <property type="match status" value="1"/>
</dbReference>
<dbReference type="Gene3D" id="1.10.245.10">
    <property type="entry name" value="SWIB/MDM2 domain"/>
    <property type="match status" value="1"/>
</dbReference>
<gene>
    <name evidence="7" type="ORF">RHGRI_033103</name>
</gene>
<dbReference type="SUPFAM" id="SSF57903">
    <property type="entry name" value="FYVE/PHD zinc finger"/>
    <property type="match status" value="1"/>
</dbReference>
<dbReference type="SMART" id="SM00719">
    <property type="entry name" value="Plus3"/>
    <property type="match status" value="1"/>
</dbReference>
<keyword evidence="8" id="KW-1185">Reference proteome</keyword>
<dbReference type="PROSITE" id="PS51360">
    <property type="entry name" value="PLUS3"/>
    <property type="match status" value="1"/>
</dbReference>
<evidence type="ECO:0000256" key="2">
    <source>
        <dbReference type="ARBA" id="ARBA00022771"/>
    </source>
</evidence>
<feature type="compositionally biased region" description="Acidic residues" evidence="4">
    <location>
        <begin position="170"/>
        <end position="208"/>
    </location>
</feature>
<evidence type="ECO:0000259" key="6">
    <source>
        <dbReference type="PROSITE" id="PS51925"/>
    </source>
</evidence>
<evidence type="ECO:0000313" key="7">
    <source>
        <dbReference type="EMBL" id="KAG5520405.1"/>
    </source>
</evidence>
<dbReference type="CDD" id="cd10567">
    <property type="entry name" value="SWIB-MDM2_like"/>
    <property type="match status" value="1"/>
</dbReference>
<dbReference type="Gene3D" id="3.90.70.200">
    <property type="entry name" value="Plus-3 domain"/>
    <property type="match status" value="1"/>
</dbReference>
<dbReference type="InterPro" id="IPR045894">
    <property type="entry name" value="At5g08430-like"/>
</dbReference>
<evidence type="ECO:0000256" key="1">
    <source>
        <dbReference type="ARBA" id="ARBA00022723"/>
    </source>
</evidence>
<dbReference type="CDD" id="cd15568">
    <property type="entry name" value="PHD5_NSD"/>
    <property type="match status" value="1"/>
</dbReference>
<dbReference type="PANTHER" id="PTHR46851">
    <property type="entry name" value="OS01G0884500 PROTEIN"/>
    <property type="match status" value="1"/>
</dbReference>
<comment type="caution">
    <text evidence="7">The sequence shown here is derived from an EMBL/GenBank/DDBJ whole genome shotgun (WGS) entry which is preliminary data.</text>
</comment>
<dbReference type="InterPro" id="IPR013083">
    <property type="entry name" value="Znf_RING/FYVE/PHD"/>
</dbReference>
<name>A0AAV6HY28_9ERIC</name>
<protein>
    <submittedName>
        <fullName evidence="7">Uncharacterized protein</fullName>
    </submittedName>
</protein>
<dbReference type="SUPFAM" id="SSF47592">
    <property type="entry name" value="SWIB/MDM2 domain"/>
    <property type="match status" value="1"/>
</dbReference>
<dbReference type="InterPro" id="IPR018247">
    <property type="entry name" value="EF_Hand_1_Ca_BS"/>
</dbReference>
<dbReference type="InterPro" id="IPR058668">
    <property type="entry name" value="NERD_dom"/>
</dbReference>
<dbReference type="InterPro" id="IPR003121">
    <property type="entry name" value="SWIB_MDM2_domain"/>
</dbReference>
<dbReference type="PANTHER" id="PTHR46851:SF23">
    <property type="entry name" value="SWIB_MDM2 DOMAIN-CONTAINING PROTEIN"/>
    <property type="match status" value="1"/>
</dbReference>
<dbReference type="AlphaFoldDB" id="A0AAV6HY28"/>
<feature type="domain" description="DM2" evidence="6">
    <location>
        <begin position="235"/>
        <end position="318"/>
    </location>
</feature>
<dbReference type="EMBL" id="JACTNZ010000012">
    <property type="protein sequence ID" value="KAG5520405.1"/>
    <property type="molecule type" value="Genomic_DNA"/>
</dbReference>
<feature type="domain" description="Plus3" evidence="5">
    <location>
        <begin position="369"/>
        <end position="497"/>
    </location>
</feature>
<evidence type="ECO:0000256" key="3">
    <source>
        <dbReference type="ARBA" id="ARBA00022833"/>
    </source>
</evidence>
<dbReference type="InterPro" id="IPR036885">
    <property type="entry name" value="SWIB_MDM2_dom_sf"/>
</dbReference>
<evidence type="ECO:0000256" key="4">
    <source>
        <dbReference type="SAM" id="MobiDB-lite"/>
    </source>
</evidence>
<reference evidence="7" key="1">
    <citation type="submission" date="2020-08" db="EMBL/GenBank/DDBJ databases">
        <title>Plant Genome Project.</title>
        <authorList>
            <person name="Zhang R.-G."/>
        </authorList>
    </citation>
    <scope>NUCLEOTIDE SEQUENCE</scope>
    <source>
        <strain evidence="7">WSP0</strain>
        <tissue evidence="7">Leaf</tissue>
    </source>
</reference>
<keyword evidence="3" id="KW-0862">Zinc</keyword>